<keyword evidence="6" id="KW-0479">Metal-binding</keyword>
<evidence type="ECO:0000256" key="3">
    <source>
        <dbReference type="ARBA" id="ARBA00016337"/>
    </source>
</evidence>
<dbReference type="GO" id="GO:0016740">
    <property type="term" value="F:transferase activity"/>
    <property type="evidence" value="ECO:0007669"/>
    <property type="project" value="UniProtKB-KW"/>
</dbReference>
<evidence type="ECO:0000256" key="4">
    <source>
        <dbReference type="ARBA" id="ARBA00022630"/>
    </source>
</evidence>
<evidence type="ECO:0000256" key="2">
    <source>
        <dbReference type="ARBA" id="ARBA00011955"/>
    </source>
</evidence>
<evidence type="ECO:0000256" key="6">
    <source>
        <dbReference type="ARBA" id="ARBA00022723"/>
    </source>
</evidence>
<evidence type="ECO:0000256" key="8">
    <source>
        <dbReference type="ARBA" id="ARBA00022842"/>
    </source>
</evidence>
<dbReference type="InterPro" id="IPR024932">
    <property type="entry name" value="ApbE"/>
</dbReference>
<evidence type="ECO:0000256" key="5">
    <source>
        <dbReference type="ARBA" id="ARBA00022679"/>
    </source>
</evidence>
<dbReference type="SUPFAM" id="SSF143631">
    <property type="entry name" value="ApbE-like"/>
    <property type="match status" value="1"/>
</dbReference>
<dbReference type="PANTHER" id="PTHR30040">
    <property type="entry name" value="THIAMINE BIOSYNTHESIS LIPOPROTEIN APBE"/>
    <property type="match status" value="1"/>
</dbReference>
<keyword evidence="8" id="KW-0460">Magnesium</keyword>
<protein>
    <recommendedName>
        <fullName evidence="3">FAD:protein FMN transferase</fullName>
        <ecNumber evidence="2">2.7.1.180</ecNumber>
    </recommendedName>
    <alternativeName>
        <fullName evidence="9">Flavin transferase</fullName>
    </alternativeName>
</protein>
<dbReference type="EC" id="2.7.1.180" evidence="2"/>
<evidence type="ECO:0000313" key="11">
    <source>
        <dbReference type="EMBL" id="MPL70583.1"/>
    </source>
</evidence>
<keyword evidence="5 11" id="KW-0808">Transferase</keyword>
<sequence length="341" mass="37009">MKRLFSIFCAIILFSACSPRAQGEVSRSDFVLGTVCSVRLLEGGSNATLQAVFNRLSQIEERMSANKEGTQVVAINQAAGRNAVEVSEDTLYVIQKALEFARLTGGVFDPSVGPLVKLWNIGTDYAKVPSDKEIKDRLAFVDFEEVEVNVDKKTVFLRKPGMSLDLGAIAKGYAADEIGKILAAHRVKAAVVDLGGNVLVYGQKKDASPWRIGVQDPASDRGNYLGLVSGKAMTVVTSGIYERYFVEKGVRYHHILDTRTGYPADGGLVSVTIIAASSIDADALSTSVFALGLREGMRLVKSLPEIRAIFIDDRRNVYLSPGAESIFSLTNKNYKLAEGNF</sequence>
<accession>A0A644TUE9</accession>
<dbReference type="PIRSF" id="PIRSF006268">
    <property type="entry name" value="ApbE"/>
    <property type="match status" value="1"/>
</dbReference>
<proteinExistence type="predicted"/>
<dbReference type="AlphaFoldDB" id="A0A644TUE9"/>
<gene>
    <name evidence="11" type="primary">apbE_2</name>
    <name evidence="11" type="ORF">SDC9_16340</name>
</gene>
<evidence type="ECO:0000256" key="9">
    <source>
        <dbReference type="ARBA" id="ARBA00031306"/>
    </source>
</evidence>
<evidence type="ECO:0000256" key="7">
    <source>
        <dbReference type="ARBA" id="ARBA00022827"/>
    </source>
</evidence>
<comment type="cofactor">
    <cofactor evidence="1">
        <name>Mg(2+)</name>
        <dbReference type="ChEBI" id="CHEBI:18420"/>
    </cofactor>
</comment>
<dbReference type="PANTHER" id="PTHR30040:SF2">
    <property type="entry name" value="FAD:PROTEIN FMN TRANSFERASE"/>
    <property type="match status" value="1"/>
</dbReference>
<reference evidence="11" key="1">
    <citation type="submission" date="2019-08" db="EMBL/GenBank/DDBJ databases">
        <authorList>
            <person name="Kucharzyk K."/>
            <person name="Murdoch R.W."/>
            <person name="Higgins S."/>
            <person name="Loffler F."/>
        </authorList>
    </citation>
    <scope>NUCLEOTIDE SEQUENCE</scope>
</reference>
<dbReference type="GO" id="GO:0046872">
    <property type="term" value="F:metal ion binding"/>
    <property type="evidence" value="ECO:0007669"/>
    <property type="project" value="UniProtKB-KW"/>
</dbReference>
<comment type="catalytic activity">
    <reaction evidence="10">
        <text>L-threonyl-[protein] + FAD = FMN-L-threonyl-[protein] + AMP + H(+)</text>
        <dbReference type="Rhea" id="RHEA:36847"/>
        <dbReference type="Rhea" id="RHEA-COMP:11060"/>
        <dbReference type="Rhea" id="RHEA-COMP:11061"/>
        <dbReference type="ChEBI" id="CHEBI:15378"/>
        <dbReference type="ChEBI" id="CHEBI:30013"/>
        <dbReference type="ChEBI" id="CHEBI:57692"/>
        <dbReference type="ChEBI" id="CHEBI:74257"/>
        <dbReference type="ChEBI" id="CHEBI:456215"/>
        <dbReference type="EC" id="2.7.1.180"/>
    </reaction>
</comment>
<name>A0A644TUE9_9ZZZZ</name>
<dbReference type="Gene3D" id="3.10.520.10">
    <property type="entry name" value="ApbE-like domains"/>
    <property type="match status" value="1"/>
</dbReference>
<dbReference type="InterPro" id="IPR003374">
    <property type="entry name" value="ApbE-like_sf"/>
</dbReference>
<comment type="caution">
    <text evidence="11">The sequence shown here is derived from an EMBL/GenBank/DDBJ whole genome shotgun (WGS) entry which is preliminary data.</text>
</comment>
<dbReference type="EMBL" id="VSSQ01000053">
    <property type="protein sequence ID" value="MPL70583.1"/>
    <property type="molecule type" value="Genomic_DNA"/>
</dbReference>
<evidence type="ECO:0000256" key="10">
    <source>
        <dbReference type="ARBA" id="ARBA00048540"/>
    </source>
</evidence>
<organism evidence="11">
    <name type="scientific">bioreactor metagenome</name>
    <dbReference type="NCBI Taxonomy" id="1076179"/>
    <lineage>
        <taxon>unclassified sequences</taxon>
        <taxon>metagenomes</taxon>
        <taxon>ecological metagenomes</taxon>
    </lineage>
</organism>
<keyword evidence="7" id="KW-0274">FAD</keyword>
<evidence type="ECO:0000256" key="1">
    <source>
        <dbReference type="ARBA" id="ARBA00001946"/>
    </source>
</evidence>
<dbReference type="PROSITE" id="PS51257">
    <property type="entry name" value="PROKAR_LIPOPROTEIN"/>
    <property type="match status" value="1"/>
</dbReference>
<keyword evidence="4" id="KW-0285">Flavoprotein</keyword>
<dbReference type="Pfam" id="PF02424">
    <property type="entry name" value="ApbE"/>
    <property type="match status" value="1"/>
</dbReference>